<name>A0A4P7USX1_DESDE</name>
<evidence type="ECO:0000313" key="5">
    <source>
        <dbReference type="Proteomes" id="UP000297065"/>
    </source>
</evidence>
<feature type="coiled-coil region" evidence="1">
    <location>
        <begin position="63"/>
        <end position="90"/>
    </location>
</feature>
<feature type="compositionally biased region" description="Low complexity" evidence="2">
    <location>
        <begin position="107"/>
        <end position="127"/>
    </location>
</feature>
<dbReference type="EMBL" id="CP036295">
    <property type="protein sequence ID" value="QCC86852.1"/>
    <property type="molecule type" value="Genomic_DNA"/>
</dbReference>
<reference evidence="4 5" key="1">
    <citation type="submission" date="2019-02" db="EMBL/GenBank/DDBJ databases">
        <title>Complete Genome Sequence of Desulfovibrio desulfuricans IC1, a Sulfonate Utilizing Anaerobe.</title>
        <authorList>
            <person name="Day L.A."/>
            <person name="De Leon K.B."/>
            <person name="Wall J.D."/>
        </authorList>
    </citation>
    <scope>NUCLEOTIDE SEQUENCE [LARGE SCALE GENOMIC DNA]</scope>
    <source>
        <strain evidence="4 5">IC1</strain>
    </source>
</reference>
<organism evidence="4 5">
    <name type="scientific">Desulfovibrio desulfuricans</name>
    <dbReference type="NCBI Taxonomy" id="876"/>
    <lineage>
        <taxon>Bacteria</taxon>
        <taxon>Pseudomonadati</taxon>
        <taxon>Thermodesulfobacteriota</taxon>
        <taxon>Desulfovibrionia</taxon>
        <taxon>Desulfovibrionales</taxon>
        <taxon>Desulfovibrionaceae</taxon>
        <taxon>Desulfovibrio</taxon>
    </lineage>
</organism>
<evidence type="ECO:0000313" key="4">
    <source>
        <dbReference type="EMBL" id="QCC86852.1"/>
    </source>
</evidence>
<proteinExistence type="predicted"/>
<feature type="region of interest" description="Disordered" evidence="2">
    <location>
        <begin position="103"/>
        <end position="143"/>
    </location>
</feature>
<feature type="transmembrane region" description="Helical" evidence="3">
    <location>
        <begin position="28"/>
        <end position="53"/>
    </location>
</feature>
<keyword evidence="3" id="KW-1133">Transmembrane helix</keyword>
<keyword evidence="3" id="KW-0812">Transmembrane</keyword>
<keyword evidence="3" id="KW-0472">Membrane</keyword>
<gene>
    <name evidence="4" type="ORF">DDIC_13395</name>
</gene>
<evidence type="ECO:0000256" key="1">
    <source>
        <dbReference type="SAM" id="Coils"/>
    </source>
</evidence>
<evidence type="ECO:0000256" key="3">
    <source>
        <dbReference type="SAM" id="Phobius"/>
    </source>
</evidence>
<protein>
    <submittedName>
        <fullName evidence="4">Uncharacterized protein</fullName>
    </submittedName>
</protein>
<dbReference type="AlphaFoldDB" id="A0A4P7USX1"/>
<evidence type="ECO:0000256" key="2">
    <source>
        <dbReference type="SAM" id="MobiDB-lite"/>
    </source>
</evidence>
<dbReference type="Proteomes" id="UP000297065">
    <property type="component" value="Chromosome"/>
</dbReference>
<keyword evidence="1" id="KW-0175">Coiled coil</keyword>
<accession>A0A4P7USX1</accession>
<sequence length="260" mass="28743">MKYRENLSIILMRDNGPRRSYRVRRGRFWAALGVMACMPVLCVALGWLCWVLWQQNVQLRDNVLRFESDYQTAQASAERLENLDELLREENIPGRELVLRRLGSGGTAAEAPGEGPAVAGPNPAPAEKQQGGAGDGARSADGPGHEVFPAIDLDYVKVGNVQVREIRGGKLRIALDLRNADNQKILSGVVSGTLLTADGKTYPLRFDQEDVGNFRISRFKRAVMVASAEKQMSLVNAQVILEVRGQEDAVVFRNIYAVEH</sequence>
<dbReference type="OrthoDB" id="5457316at2"/>